<gene>
    <name evidence="3" type="ORF">NM203_02150</name>
</gene>
<dbReference type="Gene3D" id="3.40.50.620">
    <property type="entry name" value="HUPs"/>
    <property type="match status" value="1"/>
</dbReference>
<evidence type="ECO:0000313" key="4">
    <source>
        <dbReference type="Proteomes" id="UP001651690"/>
    </source>
</evidence>
<name>A0ABT1LVP9_9MYCO</name>
<protein>
    <submittedName>
        <fullName evidence="3">Universal stress protein</fullName>
    </submittedName>
</protein>
<dbReference type="Pfam" id="PF00582">
    <property type="entry name" value="Usp"/>
    <property type="match status" value="1"/>
</dbReference>
<sequence length="285" mass="29790">MTDHESTPVVVGIDGSIAAIETAQWAVGEARARDVPLRLISCANVPHTLGDSTPDGPEVEYARTSLREASAAVAATDESVKVEAEISFGPPSNALIAESRHAAMVCVGSVGIGAVARAVLGSTAVDVAQGAHCPVAIIRPATRGRDVGNWVAVGSENQPADDDTVLRTAFDEARVRHAPLVVVDLSCNTLGTTTGQPVGIRVDGWRQHYPDVDVDVIEARGALAEFLADNRDELDRRYPRTVALGPVVSPSAVLGSADVAEAARIVGPHDHALREHAMCSVLVAR</sequence>
<organism evidence="3 4">
    <name type="scientific">Mycolicibacterium arenosum</name>
    <dbReference type="NCBI Taxonomy" id="2952157"/>
    <lineage>
        <taxon>Bacteria</taxon>
        <taxon>Bacillati</taxon>
        <taxon>Actinomycetota</taxon>
        <taxon>Actinomycetes</taxon>
        <taxon>Mycobacteriales</taxon>
        <taxon>Mycobacteriaceae</taxon>
        <taxon>Mycolicibacterium</taxon>
    </lineage>
</organism>
<dbReference type="InterPro" id="IPR006015">
    <property type="entry name" value="Universal_stress_UspA"/>
</dbReference>
<keyword evidence="4" id="KW-1185">Reference proteome</keyword>
<dbReference type="SUPFAM" id="SSF52402">
    <property type="entry name" value="Adenine nucleotide alpha hydrolases-like"/>
    <property type="match status" value="1"/>
</dbReference>
<dbReference type="PRINTS" id="PR01438">
    <property type="entry name" value="UNVRSLSTRESS"/>
</dbReference>
<comment type="caution">
    <text evidence="3">The sequence shown here is derived from an EMBL/GenBank/DDBJ whole genome shotgun (WGS) entry which is preliminary data.</text>
</comment>
<dbReference type="EMBL" id="JANDBD010000001">
    <property type="protein sequence ID" value="MCP9270984.1"/>
    <property type="molecule type" value="Genomic_DNA"/>
</dbReference>
<comment type="similarity">
    <text evidence="1">Belongs to the universal stress protein A family.</text>
</comment>
<feature type="domain" description="UspA" evidence="2">
    <location>
        <begin position="8"/>
        <end position="139"/>
    </location>
</feature>
<dbReference type="PANTHER" id="PTHR46553">
    <property type="entry name" value="ADENINE NUCLEOTIDE ALPHA HYDROLASES-LIKE SUPERFAMILY PROTEIN"/>
    <property type="match status" value="1"/>
</dbReference>
<dbReference type="RefSeq" id="WP_255057962.1">
    <property type="nucleotide sequence ID" value="NZ_JANDBD010000001.1"/>
</dbReference>
<evidence type="ECO:0000313" key="3">
    <source>
        <dbReference type="EMBL" id="MCP9270984.1"/>
    </source>
</evidence>
<dbReference type="PANTHER" id="PTHR46553:SF3">
    <property type="entry name" value="ADENINE NUCLEOTIDE ALPHA HYDROLASES-LIKE SUPERFAMILY PROTEIN"/>
    <property type="match status" value="1"/>
</dbReference>
<dbReference type="InterPro" id="IPR006016">
    <property type="entry name" value="UspA"/>
</dbReference>
<proteinExistence type="inferred from homology"/>
<reference evidence="3 4" key="1">
    <citation type="submission" date="2022-06" db="EMBL/GenBank/DDBJ databases">
        <title>Mycolicibacterium sp. CAU 1645 isolated from seawater.</title>
        <authorList>
            <person name="Kim W."/>
        </authorList>
    </citation>
    <scope>NUCLEOTIDE SEQUENCE [LARGE SCALE GENOMIC DNA]</scope>
    <source>
        <strain evidence="3 4">CAU 1645</strain>
    </source>
</reference>
<accession>A0ABT1LVP9</accession>
<evidence type="ECO:0000256" key="1">
    <source>
        <dbReference type="ARBA" id="ARBA00008791"/>
    </source>
</evidence>
<dbReference type="Proteomes" id="UP001651690">
    <property type="component" value="Unassembled WGS sequence"/>
</dbReference>
<dbReference type="InterPro" id="IPR014729">
    <property type="entry name" value="Rossmann-like_a/b/a_fold"/>
</dbReference>
<evidence type="ECO:0000259" key="2">
    <source>
        <dbReference type="Pfam" id="PF00582"/>
    </source>
</evidence>